<evidence type="ECO:0000313" key="9">
    <source>
        <dbReference type="Proteomes" id="UP001372338"/>
    </source>
</evidence>
<comment type="caution">
    <text evidence="8">The sequence shown here is derived from an EMBL/GenBank/DDBJ whole genome shotgun (WGS) entry which is preliminary data.</text>
</comment>
<name>A0AAN9I6Z7_CROPI</name>
<evidence type="ECO:0000256" key="3">
    <source>
        <dbReference type="ARBA" id="ARBA00022692"/>
    </source>
</evidence>
<keyword evidence="3 7" id="KW-0812">Transmembrane</keyword>
<evidence type="ECO:0000256" key="1">
    <source>
        <dbReference type="ARBA" id="ARBA00004370"/>
    </source>
</evidence>
<feature type="compositionally biased region" description="Low complexity" evidence="6">
    <location>
        <begin position="9"/>
        <end position="19"/>
    </location>
</feature>
<feature type="transmembrane region" description="Helical" evidence="7">
    <location>
        <begin position="191"/>
        <end position="215"/>
    </location>
</feature>
<evidence type="ECO:0000313" key="8">
    <source>
        <dbReference type="EMBL" id="KAK7267264.1"/>
    </source>
</evidence>
<dbReference type="InterPro" id="IPR007749">
    <property type="entry name" value="DUF677"/>
</dbReference>
<dbReference type="GO" id="GO:0016020">
    <property type="term" value="C:membrane"/>
    <property type="evidence" value="ECO:0007669"/>
    <property type="project" value="UniProtKB-SubCell"/>
</dbReference>
<gene>
    <name evidence="8" type="ORF">RIF29_19931</name>
</gene>
<comment type="similarity">
    <text evidence="2">Belongs to the UPF0496 family.</text>
</comment>
<dbReference type="Proteomes" id="UP001372338">
    <property type="component" value="Unassembled WGS sequence"/>
</dbReference>
<dbReference type="AlphaFoldDB" id="A0AAN9I6Z7"/>
<dbReference type="Pfam" id="PF05055">
    <property type="entry name" value="DUF677"/>
    <property type="match status" value="1"/>
</dbReference>
<keyword evidence="4 7" id="KW-1133">Transmembrane helix</keyword>
<evidence type="ECO:0000256" key="4">
    <source>
        <dbReference type="ARBA" id="ARBA00022989"/>
    </source>
</evidence>
<evidence type="ECO:0000256" key="6">
    <source>
        <dbReference type="SAM" id="MobiDB-lite"/>
    </source>
</evidence>
<dbReference type="PANTHER" id="PTHR31113">
    <property type="entry name" value="UPF0496 PROTEIN 3-RELATED"/>
    <property type="match status" value="1"/>
</dbReference>
<dbReference type="PANTHER" id="PTHR31113:SF5">
    <property type="entry name" value="OS04G0405700 PROTEIN"/>
    <property type="match status" value="1"/>
</dbReference>
<feature type="region of interest" description="Disordered" evidence="6">
    <location>
        <begin position="1"/>
        <end position="37"/>
    </location>
</feature>
<feature type="transmembrane region" description="Helical" evidence="7">
    <location>
        <begin position="221"/>
        <end position="240"/>
    </location>
</feature>
<evidence type="ECO:0000256" key="7">
    <source>
        <dbReference type="SAM" id="Phobius"/>
    </source>
</evidence>
<keyword evidence="9" id="KW-1185">Reference proteome</keyword>
<proteinExistence type="inferred from homology"/>
<accession>A0AAN9I6Z7</accession>
<protein>
    <submittedName>
        <fullName evidence="8">Uncharacterized protein</fullName>
    </submittedName>
</protein>
<feature type="compositionally biased region" description="Polar residues" evidence="6">
    <location>
        <begin position="25"/>
        <end position="37"/>
    </location>
</feature>
<comment type="subcellular location">
    <subcellularLocation>
        <location evidence="1">Membrane</location>
    </subcellularLocation>
</comment>
<keyword evidence="5 7" id="KW-0472">Membrane</keyword>
<sequence length="348" mass="38780">MLECLSFNSSTSSSASTAAVPNRPPSSQEGTSTSNVSHEFNITVQANSYTEIRSKIQAPPIQGQVHLLLLPDPQHVHDTLAKTENNNLISTYFHHTETASELCLHLHDCLHRARAMYAPLHDLLAIIEFDCIYISQPHCHHAFDLFCEFDSQDNPFLDSQKNNFTNIRTCLSDLKKQLDACLKRSRSRIRLFRRASACSAVCFVATAVGVAVSAVVVTVHAIVAFAACGAVPVCSVYNSCKKRELARLKQLDAAAKGAYVLSNDLDTIDRLVARLHTAVEGDKLLVRLGLERGRDSYPIQEVLKQLCKNHQNFLHQLEDLEEHISLCLYTVNKARSLLFQEICNHQTS</sequence>
<evidence type="ECO:0000256" key="2">
    <source>
        <dbReference type="ARBA" id="ARBA00009074"/>
    </source>
</evidence>
<dbReference type="EMBL" id="JAYWIO010000004">
    <property type="protein sequence ID" value="KAK7267264.1"/>
    <property type="molecule type" value="Genomic_DNA"/>
</dbReference>
<evidence type="ECO:0000256" key="5">
    <source>
        <dbReference type="ARBA" id="ARBA00023136"/>
    </source>
</evidence>
<organism evidence="8 9">
    <name type="scientific">Crotalaria pallida</name>
    <name type="common">Smooth rattlebox</name>
    <name type="synonym">Crotalaria striata</name>
    <dbReference type="NCBI Taxonomy" id="3830"/>
    <lineage>
        <taxon>Eukaryota</taxon>
        <taxon>Viridiplantae</taxon>
        <taxon>Streptophyta</taxon>
        <taxon>Embryophyta</taxon>
        <taxon>Tracheophyta</taxon>
        <taxon>Spermatophyta</taxon>
        <taxon>Magnoliopsida</taxon>
        <taxon>eudicotyledons</taxon>
        <taxon>Gunneridae</taxon>
        <taxon>Pentapetalae</taxon>
        <taxon>rosids</taxon>
        <taxon>fabids</taxon>
        <taxon>Fabales</taxon>
        <taxon>Fabaceae</taxon>
        <taxon>Papilionoideae</taxon>
        <taxon>50 kb inversion clade</taxon>
        <taxon>genistoids sensu lato</taxon>
        <taxon>core genistoids</taxon>
        <taxon>Crotalarieae</taxon>
        <taxon>Crotalaria</taxon>
    </lineage>
</organism>
<reference evidence="8 9" key="1">
    <citation type="submission" date="2024-01" db="EMBL/GenBank/DDBJ databases">
        <title>The genomes of 5 underutilized Papilionoideae crops provide insights into root nodulation and disease resistanc.</title>
        <authorList>
            <person name="Yuan L."/>
        </authorList>
    </citation>
    <scope>NUCLEOTIDE SEQUENCE [LARGE SCALE GENOMIC DNA]</scope>
    <source>
        <strain evidence="8">ZHUSHIDOU_FW_LH</strain>
        <tissue evidence="8">Leaf</tissue>
    </source>
</reference>